<dbReference type="RefSeq" id="WP_106131376.1">
    <property type="nucleotide sequence ID" value="NZ_PVZG01000043.1"/>
</dbReference>
<keyword evidence="9 16" id="KW-0418">Kinase</keyword>
<evidence type="ECO:0000256" key="5">
    <source>
        <dbReference type="ARBA" id="ARBA00013882"/>
    </source>
</evidence>
<evidence type="ECO:0000256" key="4">
    <source>
        <dbReference type="ARBA" id="ARBA00011962"/>
    </source>
</evidence>
<dbReference type="GO" id="GO:0005978">
    <property type="term" value="P:glycogen biosynthetic process"/>
    <property type="evidence" value="ECO:0007669"/>
    <property type="project" value="UniProtKB-UniPathway"/>
</dbReference>
<evidence type="ECO:0000256" key="12">
    <source>
        <dbReference type="ARBA" id="ARBA00023277"/>
    </source>
</evidence>
<evidence type="ECO:0000259" key="15">
    <source>
        <dbReference type="Pfam" id="PF18085"/>
    </source>
</evidence>
<evidence type="ECO:0000256" key="3">
    <source>
        <dbReference type="ARBA" id="ARBA00011245"/>
    </source>
</evidence>
<evidence type="ECO:0000256" key="13">
    <source>
        <dbReference type="ARBA" id="ARBA00031251"/>
    </source>
</evidence>
<comment type="caution">
    <text evidence="16">The sequence shown here is derived from an EMBL/GenBank/DDBJ whole genome shotgun (WGS) entry which is preliminary data.</text>
</comment>
<keyword evidence="10" id="KW-0067">ATP-binding</keyword>
<keyword evidence="6" id="KW-0321">Glycogen metabolism</keyword>
<dbReference type="OrthoDB" id="3787729at2"/>
<reference evidence="16 17" key="1">
    <citation type="submission" date="2018-03" db="EMBL/GenBank/DDBJ databases">
        <title>Genomic Encyclopedia of Archaeal and Bacterial Type Strains, Phase II (KMG-II): from individual species to whole genera.</title>
        <authorList>
            <person name="Goeker M."/>
        </authorList>
    </citation>
    <scope>NUCLEOTIDE SEQUENCE [LARGE SCALE GENOMIC DNA]</scope>
    <source>
        <strain evidence="16 17">DSM 45348</strain>
    </source>
</reference>
<evidence type="ECO:0000256" key="2">
    <source>
        <dbReference type="ARBA" id="ARBA00006219"/>
    </source>
</evidence>
<evidence type="ECO:0000256" key="14">
    <source>
        <dbReference type="ARBA" id="ARBA00049067"/>
    </source>
</evidence>
<dbReference type="EMBL" id="PVZG01000043">
    <property type="protein sequence ID" value="PRY18828.1"/>
    <property type="molecule type" value="Genomic_DNA"/>
</dbReference>
<dbReference type="FunFam" id="3.90.1200.10:FF:000010">
    <property type="entry name" value="Maltokinase"/>
    <property type="match status" value="1"/>
</dbReference>
<accession>A0A2T0RCD5</accession>
<evidence type="ECO:0000256" key="8">
    <source>
        <dbReference type="ARBA" id="ARBA00022741"/>
    </source>
</evidence>
<keyword evidence="8" id="KW-0547">Nucleotide-binding</keyword>
<dbReference type="GO" id="GO:0016301">
    <property type="term" value="F:kinase activity"/>
    <property type="evidence" value="ECO:0007669"/>
    <property type="project" value="UniProtKB-KW"/>
</dbReference>
<dbReference type="InterPro" id="IPR011009">
    <property type="entry name" value="Kinase-like_dom_sf"/>
</dbReference>
<evidence type="ECO:0000256" key="11">
    <source>
        <dbReference type="ARBA" id="ARBA00023056"/>
    </source>
</evidence>
<dbReference type="EC" id="2.7.1.175" evidence="4"/>
<name>A0A2T0RCD5_9ACTN</name>
<comment type="similarity">
    <text evidence="2">Belongs to the aminoglycoside phosphotransferase family.</text>
</comment>
<evidence type="ECO:0000256" key="1">
    <source>
        <dbReference type="ARBA" id="ARBA00004964"/>
    </source>
</evidence>
<dbReference type="Pfam" id="PF18085">
    <property type="entry name" value="Mak_N_cap"/>
    <property type="match status" value="1"/>
</dbReference>
<dbReference type="GO" id="GO:0005524">
    <property type="term" value="F:ATP binding"/>
    <property type="evidence" value="ECO:0007669"/>
    <property type="project" value="UniProtKB-KW"/>
</dbReference>
<dbReference type="GO" id="GO:0005992">
    <property type="term" value="P:trehalose biosynthetic process"/>
    <property type="evidence" value="ECO:0007669"/>
    <property type="project" value="UniProtKB-ARBA"/>
</dbReference>
<keyword evidence="7" id="KW-0808">Transferase</keyword>
<keyword evidence="12" id="KW-0119">Carbohydrate metabolism</keyword>
<comment type="subunit">
    <text evidence="3">Monomer.</text>
</comment>
<comment type="pathway">
    <text evidence="1">Glycan biosynthesis; glycogen biosynthesis.</text>
</comment>
<keyword evidence="17" id="KW-1185">Reference proteome</keyword>
<dbReference type="InterPro" id="IPR040999">
    <property type="entry name" value="Mak_N_cap"/>
</dbReference>
<evidence type="ECO:0000313" key="16">
    <source>
        <dbReference type="EMBL" id="PRY18828.1"/>
    </source>
</evidence>
<dbReference type="SUPFAM" id="SSF56112">
    <property type="entry name" value="Protein kinase-like (PK-like)"/>
    <property type="match status" value="1"/>
</dbReference>
<evidence type="ECO:0000256" key="9">
    <source>
        <dbReference type="ARBA" id="ARBA00022777"/>
    </source>
</evidence>
<evidence type="ECO:0000256" key="6">
    <source>
        <dbReference type="ARBA" id="ARBA00022600"/>
    </source>
</evidence>
<evidence type="ECO:0000256" key="10">
    <source>
        <dbReference type="ARBA" id="ARBA00022840"/>
    </source>
</evidence>
<gene>
    <name evidence="16" type="ORF">CLV70_14310</name>
</gene>
<comment type="catalytic activity">
    <reaction evidence="14">
        <text>D-maltose + ATP = alpha-maltose 1-phosphate + ADP + H(+)</text>
        <dbReference type="Rhea" id="RHEA:31915"/>
        <dbReference type="ChEBI" id="CHEBI:15378"/>
        <dbReference type="ChEBI" id="CHEBI:17306"/>
        <dbReference type="ChEBI" id="CHEBI:30616"/>
        <dbReference type="ChEBI" id="CHEBI:63576"/>
        <dbReference type="ChEBI" id="CHEBI:456216"/>
        <dbReference type="EC" id="2.7.1.175"/>
    </reaction>
</comment>
<dbReference type="GO" id="GO:0046835">
    <property type="term" value="P:carbohydrate phosphorylation"/>
    <property type="evidence" value="ECO:0007669"/>
    <property type="project" value="UniProtKB-ARBA"/>
</dbReference>
<protein>
    <recommendedName>
        <fullName evidence="5">Maltokinase</fullName>
        <ecNumber evidence="4">2.7.1.175</ecNumber>
    </recommendedName>
    <alternativeName>
        <fullName evidence="13">Maltose-1-phosphate synthase</fullName>
    </alternativeName>
</protein>
<dbReference type="UniPathway" id="UPA00164"/>
<organism evidence="16 17">
    <name type="scientific">Pseudosporangium ferrugineum</name>
    <dbReference type="NCBI Taxonomy" id="439699"/>
    <lineage>
        <taxon>Bacteria</taxon>
        <taxon>Bacillati</taxon>
        <taxon>Actinomycetota</taxon>
        <taxon>Actinomycetes</taxon>
        <taxon>Micromonosporales</taxon>
        <taxon>Micromonosporaceae</taxon>
        <taxon>Pseudosporangium</taxon>
    </lineage>
</organism>
<keyword evidence="11" id="KW-0320">Glycogen biosynthesis</keyword>
<proteinExistence type="inferred from homology"/>
<dbReference type="AlphaFoldDB" id="A0A2T0RCD5"/>
<feature type="domain" description="Maltokinase N-terminal cap" evidence="15">
    <location>
        <begin position="8"/>
        <end position="88"/>
    </location>
</feature>
<sequence length="436" mass="47258">MTLPFAEWLPQQRWYAGRSRTLASAEPASVTALRDDLDLMLVDATYTDGSSERYQVVVAWDNGPISEYSTVATIGTDNDRTGYDALYDPGAAKHLLGLIDSGSTVGDVVFTKEPGADLPLDAAPRVFDAEQSNTSVIFEQEAILKVFRRVDCGINPDIELNRALGRAGNPHVARLLGSFEVTSDGEPCPLGMVTAYAANSAEGWAMATASARDLFADAELRADEMGGDFAGESYRLGEAVASVHRTLADELGSGPAPFPADAVVARLGAAAAAVPELREFVPVIEERFHKLAGEQVIVQRVHGDLHLGQVLRTPQAWLLIDFEGEPGQPLDERRLPDSPLRDIAGVLRSYEYAAYQLLVDQGDDEHLAARAREWVDRNRASFCDGYAAAAGADPRDHAALLAAYELDKAVYEAAYEARHRPGWLRIPLRSIARLVG</sequence>
<dbReference type="Gene3D" id="3.90.1200.10">
    <property type="match status" value="1"/>
</dbReference>
<evidence type="ECO:0000256" key="7">
    <source>
        <dbReference type="ARBA" id="ARBA00022679"/>
    </source>
</evidence>
<dbReference type="Proteomes" id="UP000239209">
    <property type="component" value="Unassembled WGS sequence"/>
</dbReference>
<evidence type="ECO:0000313" key="17">
    <source>
        <dbReference type="Proteomes" id="UP000239209"/>
    </source>
</evidence>